<reference evidence="1" key="1">
    <citation type="journal article" date="2021" name="Proc. Natl. Acad. Sci. U.S.A.">
        <title>A Catalog of Tens of Thousands of Viruses from Human Metagenomes Reveals Hidden Associations with Chronic Diseases.</title>
        <authorList>
            <person name="Tisza M.J."/>
            <person name="Buck C.B."/>
        </authorList>
    </citation>
    <scope>NUCLEOTIDE SEQUENCE</scope>
    <source>
        <strain evidence="1">CtQiC1</strain>
    </source>
</reference>
<sequence>MKHWRLPSAVGVESTGYIFTVAKVQKFFFRCKWGHIRELVGSRPPLTDIFLTMWQVATSKLLRRFIVF</sequence>
<name>A0A8S5RM35_9VIRU</name>
<evidence type="ECO:0000313" key="1">
    <source>
        <dbReference type="EMBL" id="DAE32423.1"/>
    </source>
</evidence>
<dbReference type="EMBL" id="BK059122">
    <property type="protein sequence ID" value="DAE32423.1"/>
    <property type="molecule type" value="Genomic_DNA"/>
</dbReference>
<organism evidence="1">
    <name type="scientific">virus sp. ctQiC1</name>
    <dbReference type="NCBI Taxonomy" id="2825817"/>
    <lineage>
        <taxon>Viruses</taxon>
    </lineage>
</organism>
<accession>A0A8S5RM35</accession>
<proteinExistence type="predicted"/>
<protein>
    <submittedName>
        <fullName evidence="1">Uncharacterized protein</fullName>
    </submittedName>
</protein>